<gene>
    <name evidence="4" type="ORF">Rsub_07986</name>
</gene>
<evidence type="ECO:0000313" key="4">
    <source>
        <dbReference type="EMBL" id="GBF94814.1"/>
    </source>
</evidence>
<dbReference type="SMART" id="SM00198">
    <property type="entry name" value="SCP"/>
    <property type="match status" value="1"/>
</dbReference>
<keyword evidence="5" id="KW-1185">Reference proteome</keyword>
<dbReference type="InterPro" id="IPR001283">
    <property type="entry name" value="CRISP-related"/>
</dbReference>
<evidence type="ECO:0000256" key="2">
    <source>
        <dbReference type="SAM" id="SignalP"/>
    </source>
</evidence>
<feature type="compositionally biased region" description="Pro residues" evidence="1">
    <location>
        <begin position="47"/>
        <end position="61"/>
    </location>
</feature>
<dbReference type="OrthoDB" id="337038at2759"/>
<feature type="region of interest" description="Disordered" evidence="1">
    <location>
        <begin position="40"/>
        <end position="63"/>
    </location>
</feature>
<sequence>MGARHTLLLALIAASITFSGAFEQFEWRPAAASWARRLRAQRDRPQVPTPPPMRGDPPQPIPAAVTQPLKVAAVMDVSLADEEVVPSPDQLPRALGAPSPEDLRALKLINQRRAQHGAAPLSWDPQLAAGAKGYSKWCPLGHSGARGLGESMAWGGKDWAATVKGWYGGSRAFDWSNPGFNSTAADFAQMVWTTTAAVGCAVEGKCAGGPLYLCYYSPAGNVIGVDWEKHVLPERRDD</sequence>
<dbReference type="SUPFAM" id="SSF55797">
    <property type="entry name" value="PR-1-like"/>
    <property type="match status" value="1"/>
</dbReference>
<evidence type="ECO:0000313" key="5">
    <source>
        <dbReference type="Proteomes" id="UP000247498"/>
    </source>
</evidence>
<proteinExistence type="predicted"/>
<dbReference type="PRINTS" id="PR00837">
    <property type="entry name" value="V5TPXLIKE"/>
</dbReference>
<dbReference type="AlphaFoldDB" id="A0A2V0P4M2"/>
<feature type="chain" id="PRO_5016106503" description="SCP domain-containing protein" evidence="2">
    <location>
        <begin position="22"/>
        <end position="238"/>
    </location>
</feature>
<dbReference type="Gene3D" id="3.40.33.10">
    <property type="entry name" value="CAP"/>
    <property type="match status" value="1"/>
</dbReference>
<dbReference type="Pfam" id="PF00188">
    <property type="entry name" value="CAP"/>
    <property type="match status" value="1"/>
</dbReference>
<dbReference type="InterPro" id="IPR035940">
    <property type="entry name" value="CAP_sf"/>
</dbReference>
<accession>A0A2V0P4M2</accession>
<evidence type="ECO:0000256" key="1">
    <source>
        <dbReference type="SAM" id="MobiDB-lite"/>
    </source>
</evidence>
<dbReference type="STRING" id="307507.A0A2V0P4M2"/>
<dbReference type="InParanoid" id="A0A2V0P4M2"/>
<protein>
    <recommendedName>
        <fullName evidence="3">SCP domain-containing protein</fullName>
    </recommendedName>
</protein>
<dbReference type="Proteomes" id="UP000247498">
    <property type="component" value="Unassembled WGS sequence"/>
</dbReference>
<evidence type="ECO:0000259" key="3">
    <source>
        <dbReference type="SMART" id="SM00198"/>
    </source>
</evidence>
<feature type="domain" description="SCP" evidence="3">
    <location>
        <begin position="100"/>
        <end position="224"/>
    </location>
</feature>
<organism evidence="4 5">
    <name type="scientific">Raphidocelis subcapitata</name>
    <dbReference type="NCBI Taxonomy" id="307507"/>
    <lineage>
        <taxon>Eukaryota</taxon>
        <taxon>Viridiplantae</taxon>
        <taxon>Chlorophyta</taxon>
        <taxon>core chlorophytes</taxon>
        <taxon>Chlorophyceae</taxon>
        <taxon>CS clade</taxon>
        <taxon>Sphaeropleales</taxon>
        <taxon>Selenastraceae</taxon>
        <taxon>Raphidocelis</taxon>
    </lineage>
</organism>
<dbReference type="FunCoup" id="A0A2V0P4M2">
    <property type="interactions" value="214"/>
</dbReference>
<dbReference type="PANTHER" id="PTHR10334">
    <property type="entry name" value="CYSTEINE-RICH SECRETORY PROTEIN-RELATED"/>
    <property type="match status" value="1"/>
</dbReference>
<keyword evidence="2" id="KW-0732">Signal</keyword>
<feature type="signal peptide" evidence="2">
    <location>
        <begin position="1"/>
        <end position="21"/>
    </location>
</feature>
<name>A0A2V0P4M2_9CHLO</name>
<dbReference type="InterPro" id="IPR014044">
    <property type="entry name" value="CAP_dom"/>
</dbReference>
<reference evidence="4 5" key="1">
    <citation type="journal article" date="2018" name="Sci. Rep.">
        <title>Raphidocelis subcapitata (=Pseudokirchneriella subcapitata) provides an insight into genome evolution and environmental adaptations in the Sphaeropleales.</title>
        <authorList>
            <person name="Suzuki S."/>
            <person name="Yamaguchi H."/>
            <person name="Nakajima N."/>
            <person name="Kawachi M."/>
        </authorList>
    </citation>
    <scope>NUCLEOTIDE SEQUENCE [LARGE SCALE GENOMIC DNA]</scope>
    <source>
        <strain evidence="4 5">NIES-35</strain>
    </source>
</reference>
<comment type="caution">
    <text evidence="4">The sequence shown here is derived from an EMBL/GenBank/DDBJ whole genome shotgun (WGS) entry which is preliminary data.</text>
</comment>
<dbReference type="EMBL" id="BDRX01000056">
    <property type="protein sequence ID" value="GBF94814.1"/>
    <property type="molecule type" value="Genomic_DNA"/>
</dbReference>